<dbReference type="Pfam" id="PF13976">
    <property type="entry name" value="gag_pre-integrs"/>
    <property type="match status" value="1"/>
</dbReference>
<feature type="domain" description="GAG-pre-integrase" evidence="1">
    <location>
        <begin position="19"/>
        <end position="55"/>
    </location>
</feature>
<sequence>TMVEVPRSQLAVLQTNAQPARSLRLWHYRLAHANWQVIREMASNVLVRGLELSKEDPS</sequence>
<accession>W2GLY6</accession>
<reference evidence="2" key="1">
    <citation type="submission" date="2013-11" db="EMBL/GenBank/DDBJ databases">
        <title>The Genome Sequence of Phytophthora parasitica CJ02B3.</title>
        <authorList>
            <consortium name="The Broad Institute Genomics Platform"/>
            <person name="Russ C."/>
            <person name="Tyler B."/>
            <person name="Panabieres F."/>
            <person name="Shan W."/>
            <person name="Tripathy S."/>
            <person name="Grunwald N."/>
            <person name="Machado M."/>
            <person name="Johnson C.S."/>
            <person name="Arredondo F."/>
            <person name="Hong C."/>
            <person name="Coffey M."/>
            <person name="Young S.K."/>
            <person name="Zeng Q."/>
            <person name="Gargeya S."/>
            <person name="Fitzgerald M."/>
            <person name="Abouelleil A."/>
            <person name="Alvarado L."/>
            <person name="Chapman S.B."/>
            <person name="Gainer-Dewar J."/>
            <person name="Goldberg J."/>
            <person name="Griggs A."/>
            <person name="Gujja S."/>
            <person name="Hansen M."/>
            <person name="Howarth C."/>
            <person name="Imamovic A."/>
            <person name="Ireland A."/>
            <person name="Larimer J."/>
            <person name="McCowan C."/>
            <person name="Murphy C."/>
            <person name="Pearson M."/>
            <person name="Poon T.W."/>
            <person name="Priest M."/>
            <person name="Roberts A."/>
            <person name="Saif S."/>
            <person name="Shea T."/>
            <person name="Sykes S."/>
            <person name="Wortman J."/>
            <person name="Nusbaum C."/>
            <person name="Birren B."/>
        </authorList>
    </citation>
    <scope>NUCLEOTIDE SEQUENCE [LARGE SCALE GENOMIC DNA]</scope>
    <source>
        <strain evidence="2">CJ02B3</strain>
    </source>
</reference>
<protein>
    <recommendedName>
        <fullName evidence="1">GAG-pre-integrase domain-containing protein</fullName>
    </recommendedName>
</protein>
<feature type="non-terminal residue" evidence="2">
    <location>
        <position position="1"/>
    </location>
</feature>
<dbReference type="Proteomes" id="UP000053236">
    <property type="component" value="Unassembled WGS sequence"/>
</dbReference>
<proteinExistence type="predicted"/>
<dbReference type="InterPro" id="IPR025724">
    <property type="entry name" value="GAG-pre-integrase_dom"/>
</dbReference>
<feature type="non-terminal residue" evidence="2">
    <location>
        <position position="58"/>
    </location>
</feature>
<dbReference type="EMBL" id="KI686924">
    <property type="protein sequence ID" value="ETK83992.1"/>
    <property type="molecule type" value="Genomic_DNA"/>
</dbReference>
<organism evidence="2">
    <name type="scientific">Phytophthora nicotianae</name>
    <name type="common">Potato buckeye rot agent</name>
    <name type="synonym">Phytophthora parasitica</name>
    <dbReference type="NCBI Taxonomy" id="4792"/>
    <lineage>
        <taxon>Eukaryota</taxon>
        <taxon>Sar</taxon>
        <taxon>Stramenopiles</taxon>
        <taxon>Oomycota</taxon>
        <taxon>Peronosporomycetes</taxon>
        <taxon>Peronosporales</taxon>
        <taxon>Peronosporaceae</taxon>
        <taxon>Phytophthora</taxon>
    </lineage>
</organism>
<evidence type="ECO:0000259" key="1">
    <source>
        <dbReference type="Pfam" id="PF13976"/>
    </source>
</evidence>
<name>W2GLY6_PHYNI</name>
<gene>
    <name evidence="2" type="ORF">L915_10983</name>
</gene>
<evidence type="ECO:0000313" key="2">
    <source>
        <dbReference type="EMBL" id="ETK83992.1"/>
    </source>
</evidence>
<dbReference type="AlphaFoldDB" id="W2GLY6"/>